<evidence type="ECO:0000313" key="2">
    <source>
        <dbReference type="EMBL" id="SFF36315.1"/>
    </source>
</evidence>
<keyword evidence="3" id="KW-1185">Reference proteome</keyword>
<accession>A0A1I2I1R1</accession>
<feature type="domain" description="HTH LytTR-type" evidence="1">
    <location>
        <begin position="12"/>
        <end position="104"/>
    </location>
</feature>
<protein>
    <submittedName>
        <fullName evidence="2">LytTr DNA-binding domain-containing protein</fullName>
    </submittedName>
</protein>
<dbReference type="SMART" id="SM00850">
    <property type="entry name" value="LytTR"/>
    <property type="match status" value="1"/>
</dbReference>
<organism evidence="2 3">
    <name type="scientific">Spirosoma endophyticum</name>
    <dbReference type="NCBI Taxonomy" id="662367"/>
    <lineage>
        <taxon>Bacteria</taxon>
        <taxon>Pseudomonadati</taxon>
        <taxon>Bacteroidota</taxon>
        <taxon>Cytophagia</taxon>
        <taxon>Cytophagales</taxon>
        <taxon>Cytophagaceae</taxon>
        <taxon>Spirosoma</taxon>
    </lineage>
</organism>
<dbReference type="STRING" id="662367.SAMN05216167_1556"/>
<dbReference type="Pfam" id="PF04397">
    <property type="entry name" value="LytTR"/>
    <property type="match status" value="1"/>
</dbReference>
<sequence>METLKLPGYPDPIPIESILWLEGQAGYTRVHRKEKKALMVTQPLHTFEHYAGLVRIHRSTIINVRHAQKFEHQKGRSGWVELANRKLLPVSRAYLPVAAARLSHLTASKES</sequence>
<dbReference type="Gene3D" id="2.40.50.1020">
    <property type="entry name" value="LytTr DNA-binding domain"/>
    <property type="match status" value="1"/>
</dbReference>
<dbReference type="GO" id="GO:0003677">
    <property type="term" value="F:DNA binding"/>
    <property type="evidence" value="ECO:0007669"/>
    <property type="project" value="UniProtKB-KW"/>
</dbReference>
<reference evidence="2 3" key="1">
    <citation type="submission" date="2016-10" db="EMBL/GenBank/DDBJ databases">
        <authorList>
            <person name="de Groot N.N."/>
        </authorList>
    </citation>
    <scope>NUCLEOTIDE SEQUENCE [LARGE SCALE GENOMIC DNA]</scope>
    <source>
        <strain evidence="2 3">DSM 26130</strain>
    </source>
</reference>
<dbReference type="Proteomes" id="UP000198598">
    <property type="component" value="Unassembled WGS sequence"/>
</dbReference>
<dbReference type="RefSeq" id="WP_093835319.1">
    <property type="nucleotide sequence ID" value="NZ_FOLQ01000055.1"/>
</dbReference>
<proteinExistence type="predicted"/>
<dbReference type="PROSITE" id="PS50930">
    <property type="entry name" value="HTH_LYTTR"/>
    <property type="match status" value="1"/>
</dbReference>
<dbReference type="OrthoDB" id="958357at2"/>
<name>A0A1I2I1R1_9BACT</name>
<evidence type="ECO:0000259" key="1">
    <source>
        <dbReference type="PROSITE" id="PS50930"/>
    </source>
</evidence>
<dbReference type="AlphaFoldDB" id="A0A1I2I1R1"/>
<evidence type="ECO:0000313" key="3">
    <source>
        <dbReference type="Proteomes" id="UP000198598"/>
    </source>
</evidence>
<keyword evidence="2" id="KW-0238">DNA-binding</keyword>
<dbReference type="EMBL" id="FOLQ01000055">
    <property type="protein sequence ID" value="SFF36315.1"/>
    <property type="molecule type" value="Genomic_DNA"/>
</dbReference>
<dbReference type="InterPro" id="IPR007492">
    <property type="entry name" value="LytTR_DNA-bd_dom"/>
</dbReference>
<gene>
    <name evidence="2" type="ORF">SAMN05216167_1556</name>
</gene>